<evidence type="ECO:0000256" key="2">
    <source>
        <dbReference type="ARBA" id="ARBA00022525"/>
    </source>
</evidence>
<organism evidence="7 8">
    <name type="scientific">Hucho hucho</name>
    <name type="common">huchen</name>
    <dbReference type="NCBI Taxonomy" id="62062"/>
    <lineage>
        <taxon>Eukaryota</taxon>
        <taxon>Metazoa</taxon>
        <taxon>Chordata</taxon>
        <taxon>Craniata</taxon>
        <taxon>Vertebrata</taxon>
        <taxon>Euteleostomi</taxon>
        <taxon>Actinopterygii</taxon>
        <taxon>Neopterygii</taxon>
        <taxon>Teleostei</taxon>
        <taxon>Protacanthopterygii</taxon>
        <taxon>Salmoniformes</taxon>
        <taxon>Salmonidae</taxon>
        <taxon>Salmoninae</taxon>
        <taxon>Hucho</taxon>
    </lineage>
</organism>
<proteinExistence type="predicted"/>
<keyword evidence="2" id="KW-0964">Secreted</keyword>
<dbReference type="PROSITE" id="PS50092">
    <property type="entry name" value="TSP1"/>
    <property type="match status" value="2"/>
</dbReference>
<reference evidence="7" key="2">
    <citation type="submission" date="2025-08" db="UniProtKB">
        <authorList>
            <consortium name="Ensembl"/>
        </authorList>
    </citation>
    <scope>IDENTIFICATION</scope>
</reference>
<evidence type="ECO:0000256" key="5">
    <source>
        <dbReference type="ARBA" id="ARBA00023157"/>
    </source>
</evidence>
<dbReference type="PANTHER" id="PTHR22906">
    <property type="entry name" value="PROPERDIN"/>
    <property type="match status" value="1"/>
</dbReference>
<dbReference type="Gene3D" id="2.20.100.10">
    <property type="entry name" value="Thrombospondin type-1 (TSP1) repeat"/>
    <property type="match status" value="2"/>
</dbReference>
<dbReference type="SMART" id="SM00209">
    <property type="entry name" value="TSP1"/>
    <property type="match status" value="2"/>
</dbReference>
<keyword evidence="8" id="KW-1185">Reference proteome</keyword>
<feature type="domain" description="TIL" evidence="6">
    <location>
        <begin position="15"/>
        <end position="56"/>
    </location>
</feature>
<dbReference type="GeneTree" id="ENSGT00940000155829"/>
<dbReference type="SUPFAM" id="SSF57567">
    <property type="entry name" value="Serine protease inhibitors"/>
    <property type="match status" value="1"/>
</dbReference>
<protein>
    <recommendedName>
        <fullName evidence="6">TIL domain-containing protein</fullName>
    </recommendedName>
</protein>
<dbReference type="Proteomes" id="UP000314982">
    <property type="component" value="Unassembled WGS sequence"/>
</dbReference>
<dbReference type="Ensembl" id="ENSHHUT00000049141.1">
    <property type="protein sequence ID" value="ENSHHUP00000047405.1"/>
    <property type="gene ID" value="ENSHHUG00000028791.1"/>
</dbReference>
<evidence type="ECO:0000259" key="6">
    <source>
        <dbReference type="Pfam" id="PF01826"/>
    </source>
</evidence>
<keyword evidence="5" id="KW-1015">Disulfide bond</keyword>
<evidence type="ECO:0000313" key="8">
    <source>
        <dbReference type="Proteomes" id="UP000314982"/>
    </source>
</evidence>
<dbReference type="InterPro" id="IPR052065">
    <property type="entry name" value="Compl_asym_regulator"/>
</dbReference>
<dbReference type="Pfam" id="PF01826">
    <property type="entry name" value="TIL"/>
    <property type="match status" value="1"/>
</dbReference>
<sequence>MVVVREADCQSGRVEPCPPTCSHLHYPNCTSQCVTGCRCPAGLFLQDGRCVNASQCGCHWEGLALQPGQEVSKDNCSTCVCEDGRVSCDNSSCVASCDWSAWSSWTSCDSSCGVGLQQRYRSPVSPAGVVRVQPCPGDSSEARQCFTPCPPGKDEAVWGEWTAWSECSKTCFHHVDEVGLRRRFRTCNIPTNTHSYTHTNTHSYTHTNTHTDCEGDAEDQEPCNTVHCPGTSSIHTHASTLTLYVLSFIHHIAFTHSVVADLCR</sequence>
<dbReference type="CDD" id="cd19941">
    <property type="entry name" value="TIL"/>
    <property type="match status" value="1"/>
</dbReference>
<dbReference type="SUPFAM" id="SSF82895">
    <property type="entry name" value="TSP-1 type 1 repeat"/>
    <property type="match status" value="2"/>
</dbReference>
<dbReference type="Gene3D" id="2.10.25.10">
    <property type="entry name" value="Laminin"/>
    <property type="match status" value="1"/>
</dbReference>
<keyword evidence="4" id="KW-0677">Repeat</keyword>
<name>A0A4W5ND70_9TELE</name>
<comment type="subcellular location">
    <subcellularLocation>
        <location evidence="1">Secreted</location>
    </subcellularLocation>
</comment>
<dbReference type="Pfam" id="PF00090">
    <property type="entry name" value="TSP_1"/>
    <property type="match status" value="2"/>
</dbReference>
<accession>A0A4W5ND70</accession>
<keyword evidence="3" id="KW-0732">Signal</keyword>
<dbReference type="PANTHER" id="PTHR22906:SF43">
    <property type="entry name" value="PROPERDIN"/>
    <property type="match status" value="1"/>
</dbReference>
<reference evidence="8" key="1">
    <citation type="submission" date="2018-06" db="EMBL/GenBank/DDBJ databases">
        <title>Genome assembly of Danube salmon.</title>
        <authorList>
            <person name="Macqueen D.J."/>
            <person name="Gundappa M.K."/>
        </authorList>
    </citation>
    <scope>NUCLEOTIDE SEQUENCE [LARGE SCALE GENOMIC DNA]</scope>
</reference>
<dbReference type="InterPro" id="IPR036383">
    <property type="entry name" value="TSP1_rpt_sf"/>
</dbReference>
<dbReference type="PRINTS" id="PR01705">
    <property type="entry name" value="TSP1REPEAT"/>
</dbReference>
<dbReference type="InterPro" id="IPR000884">
    <property type="entry name" value="TSP1_rpt"/>
</dbReference>
<evidence type="ECO:0000313" key="7">
    <source>
        <dbReference type="Ensembl" id="ENSHHUP00000047405.1"/>
    </source>
</evidence>
<reference evidence="7" key="3">
    <citation type="submission" date="2025-09" db="UniProtKB">
        <authorList>
            <consortium name="Ensembl"/>
        </authorList>
    </citation>
    <scope>IDENTIFICATION</scope>
</reference>
<evidence type="ECO:0000256" key="1">
    <source>
        <dbReference type="ARBA" id="ARBA00004613"/>
    </source>
</evidence>
<dbReference type="Gene3D" id="2.10.70.10">
    <property type="entry name" value="Complement Module, domain 1"/>
    <property type="match status" value="1"/>
</dbReference>
<dbReference type="InterPro" id="IPR036084">
    <property type="entry name" value="Ser_inhib-like_sf"/>
</dbReference>
<evidence type="ECO:0000256" key="4">
    <source>
        <dbReference type="ARBA" id="ARBA00022737"/>
    </source>
</evidence>
<dbReference type="AlphaFoldDB" id="A0A4W5ND70"/>
<evidence type="ECO:0000256" key="3">
    <source>
        <dbReference type="ARBA" id="ARBA00022729"/>
    </source>
</evidence>
<dbReference type="InterPro" id="IPR002919">
    <property type="entry name" value="TIL_dom"/>
</dbReference>